<evidence type="ECO:0000313" key="2">
    <source>
        <dbReference type="RefSeq" id="XP_075087704.1"/>
    </source>
</evidence>
<dbReference type="RefSeq" id="XP_075087704.1">
    <property type="nucleotide sequence ID" value="XM_075231603.1"/>
</dbReference>
<evidence type="ECO:0000313" key="1">
    <source>
        <dbReference type="Proteomes" id="UP000790787"/>
    </source>
</evidence>
<reference evidence="2" key="2">
    <citation type="submission" date="2025-08" db="UniProtKB">
        <authorList>
            <consortium name="RefSeq"/>
        </authorList>
    </citation>
    <scope>IDENTIFICATION</scope>
    <source>
        <tissue evidence="2">Leaf</tissue>
    </source>
</reference>
<dbReference type="Proteomes" id="UP000790787">
    <property type="component" value="Chromosome 15"/>
</dbReference>
<sequence length="797" mass="90742">MEQRTSVLLPTPNYGNNTAPKGDNRRTLSLDEMNEKRAKGLCYFYNEKYVVGHKYRNVKQLNLLELEEMVEQQCVKDEEHFELEEQGLELTQPVEQMEIFIHALNDSLGYRTLNVIGYHSKKPLHILLVAAANGNMMKVDKVCRISWLLQGAEFCADFLLLPPRAGGVVLGVQWLLTLGDIKMNFRTLTMEFYYQGRKHVLRAAGTQILTSGAGKLARMSREQSQLCMIQVVPAMCNELQWYSLESKEEVNTHPRLVKLLKEFKDLFAEPTYLPPSRGIFDHKIILQPETEPINKRPYRYPSVKKDAIASLVKQMLYQGIIQPSSSPFATPVVLVGKKDRSWRLCVDYRDLNKNTVKNTFPIPIVKDLLDKLGGAKVFSKIDLRSGYHQLRMTVEDMPKLLLELMQGYRGTFAAPQICLCCNEETPVVCKVEAVKNWPLPNTIKQLRGFTGLVGYYRRFIRGFGVISKPLTDLLKKDSFKWSPVAYKAFEQLKIALTQAQQGIGDVLMQQGHPIAFISRALSLRHAALSVYDRELLAIVHVVTKWSQYLLGQKVIIRTDQRVFKFLMEQKVHTNSKLMWLTKLMPFNYVIEYKRGAQNKVVDALSRVSGDGLLSLIIFATSSKLMQAIAHSWDTDLELKALIEQLQADPAKERHYWFMAFHTSKWPFWLSKYVHFIPLKHRYTAQSVAKVFMNVVFKLHGPQDSIVTDRDAISYPSCADLAIPHCPNPESVLQRRMVKKGNKSVAQVLIKWEGLPADCATWVFFNFLNTRFSSFDPCGQGSSAGGSIDMQNGAGSAS</sequence>
<reference evidence="1" key="1">
    <citation type="journal article" date="2014" name="Nat. Commun.">
        <title>The tobacco genome sequence and its comparison with those of tomato and potato.</title>
        <authorList>
            <person name="Sierro N."/>
            <person name="Battey J.N."/>
            <person name="Ouadi S."/>
            <person name="Bakaher N."/>
            <person name="Bovet L."/>
            <person name="Willig A."/>
            <person name="Goepfert S."/>
            <person name="Peitsch M.C."/>
            <person name="Ivanov N.V."/>
        </authorList>
    </citation>
    <scope>NUCLEOTIDE SEQUENCE [LARGE SCALE GENOMIC DNA]</scope>
</reference>
<gene>
    <name evidence="2" type="primary">LOC142169701</name>
</gene>
<keyword evidence="1" id="KW-1185">Reference proteome</keyword>
<accession>A0AC58SRW7</accession>
<proteinExistence type="predicted"/>
<organism evidence="1 2">
    <name type="scientific">Nicotiana tabacum</name>
    <name type="common">Common tobacco</name>
    <dbReference type="NCBI Taxonomy" id="4097"/>
    <lineage>
        <taxon>Eukaryota</taxon>
        <taxon>Viridiplantae</taxon>
        <taxon>Streptophyta</taxon>
        <taxon>Embryophyta</taxon>
        <taxon>Tracheophyta</taxon>
        <taxon>Spermatophyta</taxon>
        <taxon>Magnoliopsida</taxon>
        <taxon>eudicotyledons</taxon>
        <taxon>Gunneridae</taxon>
        <taxon>Pentapetalae</taxon>
        <taxon>asterids</taxon>
        <taxon>lamiids</taxon>
        <taxon>Solanales</taxon>
        <taxon>Solanaceae</taxon>
        <taxon>Nicotianoideae</taxon>
        <taxon>Nicotianeae</taxon>
        <taxon>Nicotiana</taxon>
    </lineage>
</organism>
<protein>
    <submittedName>
        <fullName evidence="2">Uncharacterized protein LOC142169701</fullName>
    </submittedName>
</protein>
<name>A0AC58SRW7_TOBAC</name>